<proteinExistence type="predicted"/>
<evidence type="ECO:0000313" key="2">
    <source>
        <dbReference type="EMBL" id="KAK4145625.1"/>
    </source>
</evidence>
<dbReference type="RefSeq" id="XP_062638996.1">
    <property type="nucleotide sequence ID" value="XM_062779995.1"/>
</dbReference>
<accession>A0AAN6ZNA9</accession>
<feature type="compositionally biased region" description="Polar residues" evidence="1">
    <location>
        <begin position="18"/>
        <end position="32"/>
    </location>
</feature>
<gene>
    <name evidence="2" type="ORF">C8A04DRAFT_26625</name>
</gene>
<organism evidence="2 3">
    <name type="scientific">Dichotomopilus funicola</name>
    <dbReference type="NCBI Taxonomy" id="1934379"/>
    <lineage>
        <taxon>Eukaryota</taxon>
        <taxon>Fungi</taxon>
        <taxon>Dikarya</taxon>
        <taxon>Ascomycota</taxon>
        <taxon>Pezizomycotina</taxon>
        <taxon>Sordariomycetes</taxon>
        <taxon>Sordariomycetidae</taxon>
        <taxon>Sordariales</taxon>
        <taxon>Chaetomiaceae</taxon>
        <taxon>Dichotomopilus</taxon>
    </lineage>
</organism>
<reference evidence="2" key="1">
    <citation type="journal article" date="2023" name="Mol. Phylogenet. Evol.">
        <title>Genome-scale phylogeny and comparative genomics of the fungal order Sordariales.</title>
        <authorList>
            <person name="Hensen N."/>
            <person name="Bonometti L."/>
            <person name="Westerberg I."/>
            <person name="Brannstrom I.O."/>
            <person name="Guillou S."/>
            <person name="Cros-Aarteil S."/>
            <person name="Calhoun S."/>
            <person name="Haridas S."/>
            <person name="Kuo A."/>
            <person name="Mondo S."/>
            <person name="Pangilinan J."/>
            <person name="Riley R."/>
            <person name="LaButti K."/>
            <person name="Andreopoulos B."/>
            <person name="Lipzen A."/>
            <person name="Chen C."/>
            <person name="Yan M."/>
            <person name="Daum C."/>
            <person name="Ng V."/>
            <person name="Clum A."/>
            <person name="Steindorff A."/>
            <person name="Ohm R.A."/>
            <person name="Martin F."/>
            <person name="Silar P."/>
            <person name="Natvig D.O."/>
            <person name="Lalanne C."/>
            <person name="Gautier V."/>
            <person name="Ament-Velasquez S.L."/>
            <person name="Kruys A."/>
            <person name="Hutchinson M.I."/>
            <person name="Powell A.J."/>
            <person name="Barry K."/>
            <person name="Miller A.N."/>
            <person name="Grigoriev I.V."/>
            <person name="Debuchy R."/>
            <person name="Gladieux P."/>
            <person name="Hiltunen Thoren M."/>
            <person name="Johannesson H."/>
        </authorList>
    </citation>
    <scope>NUCLEOTIDE SEQUENCE</scope>
    <source>
        <strain evidence="2">CBS 141.50</strain>
    </source>
</reference>
<dbReference type="EMBL" id="MU853567">
    <property type="protein sequence ID" value="KAK4145625.1"/>
    <property type="molecule type" value="Genomic_DNA"/>
</dbReference>
<feature type="region of interest" description="Disordered" evidence="1">
    <location>
        <begin position="169"/>
        <end position="240"/>
    </location>
</feature>
<sequence length="404" mass="44327">MARSSFDRMGGVHEIPKPQTNNHAVQSQTVPTRVQPPRFAKQKAALAAAPQSPAKRVLVAAPRSKRTARELSHAAVRAAKRLRKLGFIISNRTKQDDETTGDYSLASDDWNQFMQRNFVENHVSSSFQRNPNPQGLEVAQFAVRLEKAINEKITALLETFTELATAAPQMKDSPNFGGSPEHGPQASLPDSQRQLPSLPQSKHCPPHCVSPPTDTSPSFKHPEPSLSFEPAAAYTPGEDWRPPVIESPVTHLDPNVCSPKLSSQQTVINSKHEAPLTPPHHSADFPDQMPDTDMKPNTTLGLSPPTACIGCAFSPTARPVDEAKGDGKSRTVNLVRPLPPQVNQANVVEVLGLRFAVDMSAVTRRRFGVVNGEQVNVVEIEEGGMRVPIRRSRVLRRDLQKRAR</sequence>
<dbReference type="GeneID" id="87816608"/>
<name>A0AAN6ZNA9_9PEZI</name>
<feature type="region of interest" description="Disordered" evidence="1">
    <location>
        <begin position="1"/>
        <end position="32"/>
    </location>
</feature>
<dbReference type="Proteomes" id="UP001302676">
    <property type="component" value="Unassembled WGS sequence"/>
</dbReference>
<keyword evidence="3" id="KW-1185">Reference proteome</keyword>
<dbReference type="AlphaFoldDB" id="A0AAN6ZNA9"/>
<reference evidence="2" key="2">
    <citation type="submission" date="2023-05" db="EMBL/GenBank/DDBJ databases">
        <authorList>
            <consortium name="Lawrence Berkeley National Laboratory"/>
            <person name="Steindorff A."/>
            <person name="Hensen N."/>
            <person name="Bonometti L."/>
            <person name="Westerberg I."/>
            <person name="Brannstrom I.O."/>
            <person name="Guillou S."/>
            <person name="Cros-Aarteil S."/>
            <person name="Calhoun S."/>
            <person name="Haridas S."/>
            <person name="Kuo A."/>
            <person name="Mondo S."/>
            <person name="Pangilinan J."/>
            <person name="Riley R."/>
            <person name="Labutti K."/>
            <person name="Andreopoulos B."/>
            <person name="Lipzen A."/>
            <person name="Chen C."/>
            <person name="Yanf M."/>
            <person name="Daum C."/>
            <person name="Ng V."/>
            <person name="Clum A."/>
            <person name="Ohm R."/>
            <person name="Martin F."/>
            <person name="Silar P."/>
            <person name="Natvig D."/>
            <person name="Lalanne C."/>
            <person name="Gautier V."/>
            <person name="Ament-Velasquez S.L."/>
            <person name="Kruys A."/>
            <person name="Hutchinson M.I."/>
            <person name="Powell A.J."/>
            <person name="Barry K."/>
            <person name="Miller A.N."/>
            <person name="Grigoriev I.V."/>
            <person name="Debuchy R."/>
            <person name="Gladieux P."/>
            <person name="Thoren M.H."/>
            <person name="Johannesson H."/>
        </authorList>
    </citation>
    <scope>NUCLEOTIDE SEQUENCE</scope>
    <source>
        <strain evidence="2">CBS 141.50</strain>
    </source>
</reference>
<feature type="compositionally biased region" description="Polar residues" evidence="1">
    <location>
        <begin position="188"/>
        <end position="200"/>
    </location>
</feature>
<protein>
    <submittedName>
        <fullName evidence="2">Uncharacterized protein</fullName>
    </submittedName>
</protein>
<evidence type="ECO:0000313" key="3">
    <source>
        <dbReference type="Proteomes" id="UP001302676"/>
    </source>
</evidence>
<evidence type="ECO:0000256" key="1">
    <source>
        <dbReference type="SAM" id="MobiDB-lite"/>
    </source>
</evidence>
<comment type="caution">
    <text evidence="2">The sequence shown here is derived from an EMBL/GenBank/DDBJ whole genome shotgun (WGS) entry which is preliminary data.</text>
</comment>